<dbReference type="Gene3D" id="3.40.50.2300">
    <property type="match status" value="1"/>
</dbReference>
<keyword evidence="1 3" id="KW-0597">Phosphoprotein</keyword>
<protein>
    <submittedName>
        <fullName evidence="6">Response regulator transcription factor</fullName>
    </submittedName>
</protein>
<keyword evidence="7" id="KW-1185">Reference proteome</keyword>
<reference evidence="6 7" key="1">
    <citation type="submission" date="2020-10" db="EMBL/GenBank/DDBJ databases">
        <title>Phylogeny of dyella-like bacteria.</title>
        <authorList>
            <person name="Fu J."/>
        </authorList>
    </citation>
    <scope>NUCLEOTIDE SEQUENCE [LARGE SCALE GENOMIC DNA]</scope>
    <source>
        <strain evidence="6 7">BB4</strain>
    </source>
</reference>
<keyword evidence="2" id="KW-0238">DNA-binding</keyword>
<dbReference type="PRINTS" id="PR00038">
    <property type="entry name" value="HTHLUXR"/>
</dbReference>
<evidence type="ECO:0000256" key="1">
    <source>
        <dbReference type="ARBA" id="ARBA00022553"/>
    </source>
</evidence>
<dbReference type="SMART" id="SM00421">
    <property type="entry name" value="HTH_LUXR"/>
    <property type="match status" value="1"/>
</dbReference>
<dbReference type="CDD" id="cd06170">
    <property type="entry name" value="LuxR_C_like"/>
    <property type="match status" value="1"/>
</dbReference>
<dbReference type="Proteomes" id="UP001620408">
    <property type="component" value="Unassembled WGS sequence"/>
</dbReference>
<evidence type="ECO:0000313" key="7">
    <source>
        <dbReference type="Proteomes" id="UP001620408"/>
    </source>
</evidence>
<name>A0ABW8JZG6_9GAMM</name>
<evidence type="ECO:0000313" key="6">
    <source>
        <dbReference type="EMBL" id="MFK2916049.1"/>
    </source>
</evidence>
<comment type="caution">
    <text evidence="6">The sequence shown here is derived from an EMBL/GenBank/DDBJ whole genome shotgun (WGS) entry which is preliminary data.</text>
</comment>
<dbReference type="SUPFAM" id="SSF52172">
    <property type="entry name" value="CheY-like"/>
    <property type="match status" value="1"/>
</dbReference>
<dbReference type="RefSeq" id="WP_379984708.1">
    <property type="nucleotide sequence ID" value="NZ_JADIKD010000006.1"/>
</dbReference>
<organism evidence="6 7">
    <name type="scientific">Dyella koreensis</name>
    <dbReference type="NCBI Taxonomy" id="311235"/>
    <lineage>
        <taxon>Bacteria</taxon>
        <taxon>Pseudomonadati</taxon>
        <taxon>Pseudomonadota</taxon>
        <taxon>Gammaproteobacteria</taxon>
        <taxon>Lysobacterales</taxon>
        <taxon>Rhodanobacteraceae</taxon>
        <taxon>Dyella</taxon>
    </lineage>
</organism>
<gene>
    <name evidence="6" type="ORF">ISS97_02130</name>
</gene>
<sequence>MSIRIILADDHPVVRIGTRAVIEASGVGDIVAEASNVDELLSHLGKHPCDVLVTDLSMPGSKHSDGYTMMERIRRSYPTLPILMLSVSSNVGILRMVSSLGVLGLIDKGSSMNELPVAIQTVHKGSSYISGTLKRLASEMDVSGMSGDGKKPLSPREIEVLRLIASGLKVKQIADQLNRGVTTISKQKSDAMRKIGIRNDAELFDYLRRQGFSS</sequence>
<dbReference type="CDD" id="cd17535">
    <property type="entry name" value="REC_NarL-like"/>
    <property type="match status" value="1"/>
</dbReference>
<dbReference type="PANTHER" id="PTHR43214:SF17">
    <property type="entry name" value="TRANSCRIPTIONAL REGULATORY PROTEIN RCSB"/>
    <property type="match status" value="1"/>
</dbReference>
<dbReference type="Gene3D" id="1.10.10.10">
    <property type="entry name" value="Winged helix-like DNA-binding domain superfamily/Winged helix DNA-binding domain"/>
    <property type="match status" value="1"/>
</dbReference>
<dbReference type="EMBL" id="JADIKD010000006">
    <property type="protein sequence ID" value="MFK2916049.1"/>
    <property type="molecule type" value="Genomic_DNA"/>
</dbReference>
<proteinExistence type="predicted"/>
<dbReference type="SMART" id="SM00448">
    <property type="entry name" value="REC"/>
    <property type="match status" value="1"/>
</dbReference>
<dbReference type="InterPro" id="IPR001789">
    <property type="entry name" value="Sig_transdc_resp-reg_receiver"/>
</dbReference>
<dbReference type="InterPro" id="IPR058245">
    <property type="entry name" value="NreC/VraR/RcsB-like_REC"/>
</dbReference>
<dbReference type="Pfam" id="PF00196">
    <property type="entry name" value="GerE"/>
    <property type="match status" value="1"/>
</dbReference>
<dbReference type="SUPFAM" id="SSF46894">
    <property type="entry name" value="C-terminal effector domain of the bipartite response regulators"/>
    <property type="match status" value="1"/>
</dbReference>
<evidence type="ECO:0000256" key="2">
    <source>
        <dbReference type="ARBA" id="ARBA00023125"/>
    </source>
</evidence>
<accession>A0ABW8JZG6</accession>
<dbReference type="InterPro" id="IPR000792">
    <property type="entry name" value="Tscrpt_reg_LuxR_C"/>
</dbReference>
<evidence type="ECO:0000259" key="5">
    <source>
        <dbReference type="PROSITE" id="PS50110"/>
    </source>
</evidence>
<dbReference type="PROSITE" id="PS50110">
    <property type="entry name" value="RESPONSE_REGULATORY"/>
    <property type="match status" value="1"/>
</dbReference>
<feature type="modified residue" description="4-aspartylphosphate" evidence="3">
    <location>
        <position position="55"/>
    </location>
</feature>
<dbReference type="Pfam" id="PF00072">
    <property type="entry name" value="Response_reg"/>
    <property type="match status" value="1"/>
</dbReference>
<dbReference type="InterPro" id="IPR016032">
    <property type="entry name" value="Sig_transdc_resp-reg_C-effctor"/>
</dbReference>
<dbReference type="InterPro" id="IPR039420">
    <property type="entry name" value="WalR-like"/>
</dbReference>
<feature type="domain" description="HTH luxR-type" evidence="4">
    <location>
        <begin position="146"/>
        <end position="211"/>
    </location>
</feature>
<dbReference type="PROSITE" id="PS50043">
    <property type="entry name" value="HTH_LUXR_2"/>
    <property type="match status" value="1"/>
</dbReference>
<dbReference type="PANTHER" id="PTHR43214">
    <property type="entry name" value="TWO-COMPONENT RESPONSE REGULATOR"/>
    <property type="match status" value="1"/>
</dbReference>
<dbReference type="InterPro" id="IPR036388">
    <property type="entry name" value="WH-like_DNA-bd_sf"/>
</dbReference>
<feature type="domain" description="Response regulatory" evidence="5">
    <location>
        <begin position="4"/>
        <end position="123"/>
    </location>
</feature>
<dbReference type="InterPro" id="IPR011006">
    <property type="entry name" value="CheY-like_superfamily"/>
</dbReference>
<evidence type="ECO:0000259" key="4">
    <source>
        <dbReference type="PROSITE" id="PS50043"/>
    </source>
</evidence>
<evidence type="ECO:0000256" key="3">
    <source>
        <dbReference type="PROSITE-ProRule" id="PRU00169"/>
    </source>
</evidence>